<keyword evidence="3" id="KW-1185">Reference proteome</keyword>
<evidence type="ECO:0000313" key="2">
    <source>
        <dbReference type="EMBL" id="ERS94413.1"/>
    </source>
</evidence>
<dbReference type="EMBL" id="AXDY01000002">
    <property type="protein sequence ID" value="ERS94413.1"/>
    <property type="molecule type" value="Genomic_DNA"/>
</dbReference>
<name>A0ABN0PFG1_STASI</name>
<dbReference type="Gene3D" id="3.40.30.10">
    <property type="entry name" value="Glutaredoxin"/>
    <property type="match status" value="1"/>
</dbReference>
<dbReference type="InterPro" id="IPR036249">
    <property type="entry name" value="Thioredoxin-like_sf"/>
</dbReference>
<reference evidence="2 3" key="1">
    <citation type="journal article" date="2013" name="Genome Announc.">
        <title>Draft Genome Sequence of Staphylococcus simulans UMC-CNS-990, Isolated from a Case of Chronic Bovine Mastitis.</title>
        <authorList>
            <person name="Calcutt M.J."/>
            <person name="Foecking M.F."/>
            <person name="Hsieh H.Y."/>
            <person name="Perry J."/>
            <person name="Stewart G.C."/>
            <person name="Middleton J.R."/>
        </authorList>
    </citation>
    <scope>NUCLEOTIDE SEQUENCE [LARGE SCALE GENOMIC DNA]</scope>
    <source>
        <strain evidence="2 3">UMC-CNS-990</strain>
    </source>
</reference>
<organism evidence="2 3">
    <name type="scientific">Staphylococcus simulans UMC-CNS-990</name>
    <dbReference type="NCBI Taxonomy" id="1405498"/>
    <lineage>
        <taxon>Bacteria</taxon>
        <taxon>Bacillati</taxon>
        <taxon>Bacillota</taxon>
        <taxon>Bacilli</taxon>
        <taxon>Bacillales</taxon>
        <taxon>Staphylococcaceae</taxon>
        <taxon>Staphylococcus</taxon>
    </lineage>
</organism>
<dbReference type="PROSITE" id="PS51257">
    <property type="entry name" value="PROKAR_LIPOPROTEIN"/>
    <property type="match status" value="1"/>
</dbReference>
<evidence type="ECO:0000313" key="3">
    <source>
        <dbReference type="Proteomes" id="UP000017131"/>
    </source>
</evidence>
<proteinExistence type="predicted"/>
<protein>
    <recommendedName>
        <fullName evidence="1">Thioredoxin-like fold domain-containing protein</fullName>
    </recommendedName>
</protein>
<dbReference type="Proteomes" id="UP000017131">
    <property type="component" value="Unassembled WGS sequence"/>
</dbReference>
<dbReference type="InterPro" id="IPR012336">
    <property type="entry name" value="Thioredoxin-like_fold"/>
</dbReference>
<dbReference type="Pfam" id="PF13462">
    <property type="entry name" value="Thioredoxin_4"/>
    <property type="match status" value="1"/>
</dbReference>
<dbReference type="SUPFAM" id="SSF52833">
    <property type="entry name" value="Thioredoxin-like"/>
    <property type="match status" value="1"/>
</dbReference>
<accession>A0ABN0PFG1</accession>
<feature type="domain" description="Thioredoxin-like fold" evidence="1">
    <location>
        <begin position="42"/>
        <end position="205"/>
    </location>
</feature>
<evidence type="ECO:0000259" key="1">
    <source>
        <dbReference type="Pfam" id="PF13462"/>
    </source>
</evidence>
<sequence>MNRGVNEMKKWLLFISTVILAVIVQGCSQKDPDLAGKGDKIKIVEFADYKCPYCKKVEDHIMPTLKKDYIDKGKADYQMVNVAFLGKDSIIGSRAGHAVKIYAPKQYLNFQQKIYTEQPETKDHKKPWINEKLLDGLIDELNISKQTKEEIKKDYKTKDSKSYKAAEKDKALAKEKKIDTVPVVYIDGQIVKDPYQFKDYKKLLEE</sequence>
<comment type="caution">
    <text evidence="2">The sequence shown here is derived from an EMBL/GenBank/DDBJ whole genome shotgun (WGS) entry which is preliminary data.</text>
</comment>
<gene>
    <name evidence="2" type="ORF">SSIM_02860</name>
</gene>